<comment type="caution">
    <text evidence="2">The sequence shown here is derived from an EMBL/GenBank/DDBJ whole genome shotgun (WGS) entry which is preliminary data.</text>
</comment>
<evidence type="ECO:0000256" key="1">
    <source>
        <dbReference type="SAM" id="MobiDB-lite"/>
    </source>
</evidence>
<evidence type="ECO:0000313" key="2">
    <source>
        <dbReference type="EMBL" id="CAD6194667.1"/>
    </source>
</evidence>
<proteinExistence type="predicted"/>
<name>A0A8S1HHR3_9PELO</name>
<organism evidence="2 3">
    <name type="scientific">Caenorhabditis auriculariae</name>
    <dbReference type="NCBI Taxonomy" id="2777116"/>
    <lineage>
        <taxon>Eukaryota</taxon>
        <taxon>Metazoa</taxon>
        <taxon>Ecdysozoa</taxon>
        <taxon>Nematoda</taxon>
        <taxon>Chromadorea</taxon>
        <taxon>Rhabditida</taxon>
        <taxon>Rhabditina</taxon>
        <taxon>Rhabditomorpha</taxon>
        <taxon>Rhabditoidea</taxon>
        <taxon>Rhabditidae</taxon>
        <taxon>Peloderinae</taxon>
        <taxon>Caenorhabditis</taxon>
    </lineage>
</organism>
<evidence type="ECO:0000313" key="3">
    <source>
        <dbReference type="Proteomes" id="UP000835052"/>
    </source>
</evidence>
<reference evidence="2" key="1">
    <citation type="submission" date="2020-10" db="EMBL/GenBank/DDBJ databases">
        <authorList>
            <person name="Kikuchi T."/>
        </authorList>
    </citation>
    <scope>NUCLEOTIDE SEQUENCE</scope>
    <source>
        <strain evidence="2">NKZ352</strain>
    </source>
</reference>
<protein>
    <submittedName>
        <fullName evidence="2">Uncharacterized protein</fullName>
    </submittedName>
</protein>
<sequence>MPLQNSLSYLNTTSTLITTISSNVSDPLLSINTTSVSSANFTEPENNGGSETTISSTFSTSTPILAASPQLKNDPTESSSEYSNSSSVSTTVLLGDAFSVPSVNETETSFGSLNVSNITLSQENVTVATFNNSDALQTSTTTLATDQTAPTKSDFISDPSSSTTGSGEVGLSTSDPMAMETSTPTVTSTNFSASDSTVNAFLTPQYDSVSQVTFSTPDTMASSNFVLIPTTTQPYGSDAEFYARTDLITYQININDNSATET</sequence>
<accession>A0A8S1HHR3</accession>
<dbReference type="OrthoDB" id="5841338at2759"/>
<gene>
    <name evidence="2" type="ORF">CAUJ_LOCUS10586</name>
</gene>
<dbReference type="Proteomes" id="UP000835052">
    <property type="component" value="Unassembled WGS sequence"/>
</dbReference>
<feature type="compositionally biased region" description="Polar residues" evidence="1">
    <location>
        <begin position="158"/>
        <end position="175"/>
    </location>
</feature>
<feature type="region of interest" description="Disordered" evidence="1">
    <location>
        <begin position="141"/>
        <end position="175"/>
    </location>
</feature>
<dbReference type="AlphaFoldDB" id="A0A8S1HHR3"/>
<dbReference type="EMBL" id="CAJGYM010000046">
    <property type="protein sequence ID" value="CAD6194667.1"/>
    <property type="molecule type" value="Genomic_DNA"/>
</dbReference>
<keyword evidence="3" id="KW-1185">Reference proteome</keyword>